<accession>A0AA36NM91</accession>
<name>A0AA36NM91_9DINO</name>
<dbReference type="Pfam" id="PF01833">
    <property type="entry name" value="TIG"/>
    <property type="match status" value="1"/>
</dbReference>
<evidence type="ECO:0000313" key="4">
    <source>
        <dbReference type="Proteomes" id="UP001178507"/>
    </source>
</evidence>
<evidence type="ECO:0000313" key="3">
    <source>
        <dbReference type="EMBL" id="CAJ1408923.1"/>
    </source>
</evidence>
<dbReference type="PROSITE" id="PS50231">
    <property type="entry name" value="RICIN_B_LECTIN"/>
    <property type="match status" value="1"/>
</dbReference>
<comment type="caution">
    <text evidence="3">The sequence shown here is derived from an EMBL/GenBank/DDBJ whole genome shotgun (WGS) entry which is preliminary data.</text>
</comment>
<evidence type="ECO:0000256" key="1">
    <source>
        <dbReference type="ARBA" id="ARBA00022729"/>
    </source>
</evidence>
<dbReference type="InterPro" id="IPR013783">
    <property type="entry name" value="Ig-like_fold"/>
</dbReference>
<dbReference type="AlphaFoldDB" id="A0AA36NM91"/>
<feature type="domain" description="IPT/TIG" evidence="2">
    <location>
        <begin position="353"/>
        <end position="408"/>
    </location>
</feature>
<dbReference type="InterPro" id="IPR035992">
    <property type="entry name" value="Ricin_B-like_lectins"/>
</dbReference>
<dbReference type="Gene3D" id="2.60.40.10">
    <property type="entry name" value="Immunoglobulins"/>
    <property type="match status" value="1"/>
</dbReference>
<proteinExistence type="predicted"/>
<dbReference type="PANTHER" id="PTHR46769:SF2">
    <property type="entry name" value="FIBROCYSTIN-L ISOFORM 2 PRECURSOR-RELATED"/>
    <property type="match status" value="1"/>
</dbReference>
<protein>
    <recommendedName>
        <fullName evidence="2">IPT/TIG domain-containing protein</fullName>
    </recommendedName>
</protein>
<keyword evidence="4" id="KW-1185">Reference proteome</keyword>
<keyword evidence="1" id="KW-0732">Signal</keyword>
<dbReference type="CDD" id="cd00102">
    <property type="entry name" value="IPT"/>
    <property type="match status" value="1"/>
</dbReference>
<dbReference type="InterPro" id="IPR052387">
    <property type="entry name" value="Fibrocystin"/>
</dbReference>
<dbReference type="InterPro" id="IPR002909">
    <property type="entry name" value="IPT_dom"/>
</dbReference>
<dbReference type="EMBL" id="CAUJNA010003738">
    <property type="protein sequence ID" value="CAJ1408923.1"/>
    <property type="molecule type" value="Genomic_DNA"/>
</dbReference>
<dbReference type="PANTHER" id="PTHR46769">
    <property type="entry name" value="POLYCYSTIC KIDNEY AND HEPATIC DISEASE 1 (AUTOSOMAL RECESSIVE)-LIKE 1"/>
    <property type="match status" value="1"/>
</dbReference>
<dbReference type="Proteomes" id="UP001178507">
    <property type="component" value="Unassembled WGS sequence"/>
</dbReference>
<evidence type="ECO:0000259" key="2">
    <source>
        <dbReference type="Pfam" id="PF01833"/>
    </source>
</evidence>
<reference evidence="3" key="1">
    <citation type="submission" date="2023-08" db="EMBL/GenBank/DDBJ databases">
        <authorList>
            <person name="Chen Y."/>
            <person name="Shah S."/>
            <person name="Dougan E. K."/>
            <person name="Thang M."/>
            <person name="Chan C."/>
        </authorList>
    </citation>
    <scope>NUCLEOTIDE SEQUENCE</scope>
</reference>
<sequence length="641" mass="69419">MGCASVSGCAHWSFYGNNNCYLHNSSAEVVYDRWVQSGQPTCEESLSDQRWSFVEADASQGPTKGLLRHFQHLLCMDPVGLPLPGAPAPTEAKLATCLMHNPATDQVWELTAKGQLYNPASEKCLAVVVPTDWEQQLEQQESLAFLESAATVLADCEASPFQIFELEASTAHLKVNGSDYCLTTSSAASGATIVSSSCAADMSMSWEFVDTAAVAQRCIQLCGQEIFDVWSLINNDFHCHCGIWFVNPGFFMNDLIEGVQESVYAYSTARFGLLKPATAFALMPPATVESSLAAGFRVPEMENTSIYEPGLDILQEIQEEGLTPESSFGFGYLSEAEQPTVEKVFVDGVEALNLSEGSVVTIHVSNFHDISSVQVFLGAVQVPEVTATESMVTFVAPVCTAGPVEMKIMAGWKGWADFSPLVENSEEYDRPFQRILPDSITVQFGDLNGVDSLSPAAGSMLGGVKVTIRGVGFKLPSSANNVTVWHKTGLLKGEFAGECNVTDATLEVLECDMPSFDLTHWSSTQFEEVMLIDVNGQQTSSSGEMLSFTYSRPRTPIVKSITPTALSFAATGNVTLHGFNFGLLQFQGVSSETGRDAQDQFAAQLKEVDDDMQIREEPSNAEIAELMGIVKTGLSGDLMLY</sequence>
<gene>
    <name evidence="3" type="ORF">EVOR1521_LOCUS30141</name>
</gene>
<dbReference type="Gene3D" id="2.80.10.50">
    <property type="match status" value="1"/>
</dbReference>
<dbReference type="SUPFAM" id="SSF50370">
    <property type="entry name" value="Ricin B-like lectins"/>
    <property type="match status" value="1"/>
</dbReference>
<organism evidence="3 4">
    <name type="scientific">Effrenium voratum</name>
    <dbReference type="NCBI Taxonomy" id="2562239"/>
    <lineage>
        <taxon>Eukaryota</taxon>
        <taxon>Sar</taxon>
        <taxon>Alveolata</taxon>
        <taxon>Dinophyceae</taxon>
        <taxon>Suessiales</taxon>
        <taxon>Symbiodiniaceae</taxon>
        <taxon>Effrenium</taxon>
    </lineage>
</organism>